<accession>A0A518EL42</accession>
<name>A0A518EL42_9BACT</name>
<sequence length="456" mass="48397">MSASVPHSLRRGSDLTRRHFLRLAGSSAAAAAIGPHASAMRVFSSRENRGPKDYRALVCVFLYGGADSLNLLVPTSPAEYDVYRAARGDLAEAQGSLLPIQPLTPDGATYGVHGACPELQALFQAGRLAFTPNVGPLVRPLTKAQVLTGLAETPRNLFSHNDQQTQWQVAHADGPRTTGWAGRMLDRIANASPAPLSPGISIDVTGQLLVGANVQPYVLGATGSEPLALTDDPGRRAIIDAMMRSRNAIAEEFARTQRESIEIDDLIGQTLLGAPDFAGLFPDSSLGQQLRMVARMISIRAQLGVRRQVFFVGTGGFDTHDDQLALLPLLFRNLSRSIGAFQGAMDQIGEAQNVTGFTHSEFGRTLSSNGQGSDHGWGGHSLAFGGAVRGQDLYGAMPDLSPTGPDDIGEGRLLPGRSVDQFGATLASWFGLAAPEVDLVFPNLGNFASRDLGFMG</sequence>
<reference evidence="1 2" key="1">
    <citation type="submission" date="2019-02" db="EMBL/GenBank/DDBJ databases">
        <title>Deep-cultivation of Planctomycetes and their phenomic and genomic characterization uncovers novel biology.</title>
        <authorList>
            <person name="Wiegand S."/>
            <person name="Jogler M."/>
            <person name="Boedeker C."/>
            <person name="Pinto D."/>
            <person name="Vollmers J."/>
            <person name="Rivas-Marin E."/>
            <person name="Kohn T."/>
            <person name="Peeters S.H."/>
            <person name="Heuer A."/>
            <person name="Rast P."/>
            <person name="Oberbeckmann S."/>
            <person name="Bunk B."/>
            <person name="Jeske O."/>
            <person name="Meyerdierks A."/>
            <person name="Storesund J.E."/>
            <person name="Kallscheuer N."/>
            <person name="Luecker S."/>
            <person name="Lage O.M."/>
            <person name="Pohl T."/>
            <person name="Merkel B.J."/>
            <person name="Hornburger P."/>
            <person name="Mueller R.-W."/>
            <person name="Bruemmer F."/>
            <person name="Labrenz M."/>
            <person name="Spormann A.M."/>
            <person name="Op den Camp H."/>
            <person name="Overmann J."/>
            <person name="Amann R."/>
            <person name="Jetten M.S.M."/>
            <person name="Mascher T."/>
            <person name="Medema M.H."/>
            <person name="Devos D.P."/>
            <person name="Kaster A.-K."/>
            <person name="Ovreas L."/>
            <person name="Rohde M."/>
            <person name="Galperin M.Y."/>
            <person name="Jogler C."/>
        </authorList>
    </citation>
    <scope>NUCLEOTIDE SEQUENCE [LARGE SCALE GENOMIC DNA]</scope>
    <source>
        <strain evidence="1 2">Poly30</strain>
    </source>
</reference>
<evidence type="ECO:0008006" key="3">
    <source>
        <dbReference type="Google" id="ProtNLM"/>
    </source>
</evidence>
<dbReference type="Pfam" id="PF07394">
    <property type="entry name" value="DUF1501"/>
    <property type="match status" value="1"/>
</dbReference>
<dbReference type="OrthoDB" id="9779968at2"/>
<protein>
    <recommendedName>
        <fullName evidence="3">DUF1501 domain-containing protein</fullName>
    </recommendedName>
</protein>
<dbReference type="PANTHER" id="PTHR43737:SF1">
    <property type="entry name" value="DUF1501 DOMAIN-CONTAINING PROTEIN"/>
    <property type="match status" value="1"/>
</dbReference>
<dbReference type="InterPro" id="IPR006311">
    <property type="entry name" value="TAT_signal"/>
</dbReference>
<dbReference type="PANTHER" id="PTHR43737">
    <property type="entry name" value="BLL7424 PROTEIN"/>
    <property type="match status" value="1"/>
</dbReference>
<keyword evidence="2" id="KW-1185">Reference proteome</keyword>
<evidence type="ECO:0000313" key="2">
    <source>
        <dbReference type="Proteomes" id="UP000320390"/>
    </source>
</evidence>
<dbReference type="EMBL" id="CP036434">
    <property type="protein sequence ID" value="QDV04813.1"/>
    <property type="molecule type" value="Genomic_DNA"/>
</dbReference>
<gene>
    <name evidence="1" type="ORF">Poly30_03060</name>
</gene>
<dbReference type="RefSeq" id="WP_145194256.1">
    <property type="nucleotide sequence ID" value="NZ_CP036434.1"/>
</dbReference>
<dbReference type="AlphaFoldDB" id="A0A518EL42"/>
<dbReference type="Proteomes" id="UP000320390">
    <property type="component" value="Chromosome"/>
</dbReference>
<organism evidence="1 2">
    <name type="scientific">Saltatorellus ferox</name>
    <dbReference type="NCBI Taxonomy" id="2528018"/>
    <lineage>
        <taxon>Bacteria</taxon>
        <taxon>Pseudomonadati</taxon>
        <taxon>Planctomycetota</taxon>
        <taxon>Planctomycetia</taxon>
        <taxon>Planctomycetia incertae sedis</taxon>
        <taxon>Saltatorellus</taxon>
    </lineage>
</organism>
<proteinExistence type="predicted"/>
<dbReference type="PROSITE" id="PS51318">
    <property type="entry name" value="TAT"/>
    <property type="match status" value="1"/>
</dbReference>
<evidence type="ECO:0000313" key="1">
    <source>
        <dbReference type="EMBL" id="QDV04813.1"/>
    </source>
</evidence>
<dbReference type="InterPro" id="IPR010869">
    <property type="entry name" value="DUF1501"/>
</dbReference>